<evidence type="ECO:0000259" key="4">
    <source>
        <dbReference type="Pfam" id="PF00534"/>
    </source>
</evidence>
<dbReference type="GO" id="GO:0016758">
    <property type="term" value="F:hexosyltransferase activity"/>
    <property type="evidence" value="ECO:0007669"/>
    <property type="project" value="TreeGrafter"/>
</dbReference>
<dbReference type="STRING" id="554083.BKD30_13435"/>
<organism evidence="5 6">
    <name type="scientific">Tersicoccus phoenicis</name>
    <dbReference type="NCBI Taxonomy" id="554083"/>
    <lineage>
        <taxon>Bacteria</taxon>
        <taxon>Bacillati</taxon>
        <taxon>Actinomycetota</taxon>
        <taxon>Actinomycetes</taxon>
        <taxon>Micrococcales</taxon>
        <taxon>Micrococcaceae</taxon>
        <taxon>Tersicoccus</taxon>
    </lineage>
</organism>
<gene>
    <name evidence="5" type="ORF">BKD30_13435</name>
</gene>
<dbReference type="Pfam" id="PF00534">
    <property type="entry name" value="Glycos_transf_1"/>
    <property type="match status" value="1"/>
</dbReference>
<evidence type="ECO:0000256" key="1">
    <source>
        <dbReference type="ARBA" id="ARBA00021292"/>
    </source>
</evidence>
<evidence type="ECO:0000313" key="5">
    <source>
        <dbReference type="EMBL" id="OMH23333.1"/>
    </source>
</evidence>
<dbReference type="CDD" id="cd03801">
    <property type="entry name" value="GT4_PimA-like"/>
    <property type="match status" value="1"/>
</dbReference>
<dbReference type="OrthoDB" id="9765330at2"/>
<feature type="compositionally biased region" description="Basic and acidic residues" evidence="3">
    <location>
        <begin position="158"/>
        <end position="171"/>
    </location>
</feature>
<dbReference type="EMBL" id="MRDE01000076">
    <property type="protein sequence ID" value="OMH23333.1"/>
    <property type="molecule type" value="Genomic_DNA"/>
</dbReference>
<keyword evidence="2" id="KW-0808">Transferase</keyword>
<dbReference type="PANTHER" id="PTHR45947:SF3">
    <property type="entry name" value="SULFOQUINOVOSYL TRANSFERASE SQD2"/>
    <property type="match status" value="1"/>
</dbReference>
<keyword evidence="6" id="KW-1185">Reference proteome</keyword>
<evidence type="ECO:0000256" key="3">
    <source>
        <dbReference type="SAM" id="MobiDB-lite"/>
    </source>
</evidence>
<dbReference type="RefSeq" id="WP_076705353.1">
    <property type="nucleotide sequence ID" value="NZ_MRDE01000076.1"/>
</dbReference>
<sequence length="407" mass="42682">MSAGDRLALLTPANVRHRSGGTLFNRAVTAHAATLGHRVDLVPVPGHWPRPDRQAVDRVLAAAAGHRRVLVDGLIATRCPEVLIALIARGVRTGLLVHLPERHGGTAQARALAAADVVVVTSAWTGHWLLAHAWPVTGRPAADLAARLVVARPGTEADPARRKDPSPEHSATEQPIDRSPVLACVAALTPNKNQAGLVRALAGLTDLAWSAELIGSTDADPRYAGRVAAAASSLPGRVRITGELDAAGLAARWSRTDLLVLPSTWESWGMVVPEALRHGVPVVVGRGTGAAEALTGPRGSGPWPRQRTDGRSLHARRVAGKGGRPGDRHLPGAVVDADDPTSIAAVLRRWLTDPPLRTRWRTAAGTADLPGWGPATEAILTAMGSRTGSRPGPRRPAGRPPMMSTEG</sequence>
<dbReference type="InterPro" id="IPR050194">
    <property type="entry name" value="Glycosyltransferase_grp1"/>
</dbReference>
<dbReference type="Proteomes" id="UP000187085">
    <property type="component" value="Unassembled WGS sequence"/>
</dbReference>
<accession>A0A1R1L739</accession>
<feature type="domain" description="Glycosyl transferase family 1" evidence="4">
    <location>
        <begin position="174"/>
        <end position="294"/>
    </location>
</feature>
<reference evidence="5 6" key="1">
    <citation type="submission" date="2016-12" db="EMBL/GenBank/DDBJ databases">
        <title>Draft genome of Tersicoccus phoenicis 1P05MA.</title>
        <authorList>
            <person name="Nakajima Y."/>
            <person name="Yoshizawa S."/>
            <person name="Nakamura K."/>
            <person name="Ogura Y."/>
            <person name="Hayashi T."/>
            <person name="Kogure K."/>
        </authorList>
    </citation>
    <scope>NUCLEOTIDE SEQUENCE [LARGE SCALE GENOMIC DNA]</scope>
    <source>
        <strain evidence="5 6">1p05MA</strain>
    </source>
</reference>
<feature type="region of interest" description="Disordered" evidence="3">
    <location>
        <begin position="291"/>
        <end position="310"/>
    </location>
</feature>
<protein>
    <recommendedName>
        <fullName evidence="1">D-inositol 3-phosphate glycosyltransferase</fullName>
    </recommendedName>
</protein>
<feature type="region of interest" description="Disordered" evidence="3">
    <location>
        <begin position="384"/>
        <end position="407"/>
    </location>
</feature>
<name>A0A1R1L739_9MICC</name>
<proteinExistence type="predicted"/>
<feature type="region of interest" description="Disordered" evidence="3">
    <location>
        <begin position="154"/>
        <end position="175"/>
    </location>
</feature>
<evidence type="ECO:0000256" key="2">
    <source>
        <dbReference type="ARBA" id="ARBA00022679"/>
    </source>
</evidence>
<dbReference type="PANTHER" id="PTHR45947">
    <property type="entry name" value="SULFOQUINOVOSYL TRANSFERASE SQD2"/>
    <property type="match status" value="1"/>
</dbReference>
<dbReference type="Gene3D" id="3.40.50.2000">
    <property type="entry name" value="Glycogen Phosphorylase B"/>
    <property type="match status" value="1"/>
</dbReference>
<comment type="caution">
    <text evidence="5">The sequence shown here is derived from an EMBL/GenBank/DDBJ whole genome shotgun (WGS) entry which is preliminary data.</text>
</comment>
<evidence type="ECO:0000313" key="6">
    <source>
        <dbReference type="Proteomes" id="UP000187085"/>
    </source>
</evidence>
<dbReference type="SUPFAM" id="SSF53756">
    <property type="entry name" value="UDP-Glycosyltransferase/glycogen phosphorylase"/>
    <property type="match status" value="1"/>
</dbReference>
<dbReference type="AlphaFoldDB" id="A0A1R1L739"/>
<feature type="region of interest" description="Disordered" evidence="3">
    <location>
        <begin position="317"/>
        <end position="336"/>
    </location>
</feature>
<dbReference type="InterPro" id="IPR001296">
    <property type="entry name" value="Glyco_trans_1"/>
</dbReference>